<keyword evidence="2" id="KW-1185">Reference proteome</keyword>
<organism evidence="1 2">
    <name type="scientific">Lysinibacillus agricola</name>
    <dbReference type="NCBI Taxonomy" id="2590012"/>
    <lineage>
        <taxon>Bacteria</taxon>
        <taxon>Bacillati</taxon>
        <taxon>Bacillota</taxon>
        <taxon>Bacilli</taxon>
        <taxon>Bacillales</taxon>
        <taxon>Bacillaceae</taxon>
        <taxon>Lysinibacillus</taxon>
    </lineage>
</organism>
<dbReference type="RefSeq" id="WP_053593533.1">
    <property type="nucleotide sequence ID" value="NZ_CP067341.1"/>
</dbReference>
<dbReference type="Proteomes" id="UP000596049">
    <property type="component" value="Chromosome"/>
</dbReference>
<reference evidence="1 2" key="1">
    <citation type="submission" date="2020-01" db="EMBL/GenBank/DDBJ databases">
        <authorList>
            <person name="Liu G."/>
            <person name="Liu B."/>
        </authorList>
    </citation>
    <scope>NUCLEOTIDE SEQUENCE [LARGE SCALE GENOMIC DNA]</scope>
    <source>
        <strain evidence="1 2">FJAT-51161</strain>
    </source>
</reference>
<dbReference type="EMBL" id="CP067341">
    <property type="protein sequence ID" value="QQP14074.1"/>
    <property type="molecule type" value="Genomic_DNA"/>
</dbReference>
<evidence type="ECO:0008006" key="3">
    <source>
        <dbReference type="Google" id="ProtNLM"/>
    </source>
</evidence>
<accession>A0ABX7B0X1</accession>
<gene>
    <name evidence="1" type="ORF">FJQ98_08655</name>
</gene>
<protein>
    <recommendedName>
        <fullName evidence="3">Transcriptional regulator</fullName>
    </recommendedName>
</protein>
<sequence>MIRIGVIVAHNSLQDVLPIKEQLKERCELTFFTYKKLSEIKPLYLENYLFFDAVVMNGLAHLVLQSSNVIYQIPTYYYMANERDFYKKLFHISRKYPNLDFSKVTFDFSGYTDLIKLEELYLKNEEAHIIHLDITDKFYEELLERHIELNRSGKVDLSITAFSNILDKLSEQDVNVELITASPETILEVFEKVILEVRHKQLSESIMAIGEITGDALIPSKIENTNAEFNQSLLHTTLLEYSKKNHLTMIIQKQSVHFEIFTSQKDLQTMTNNFSQDALVEVLSENLPFAINIGWGVGQNIDEARKKAHIANHEAQQQEKPSFIMTESGQLISPNTEEKVVLQMTEETPELQRLSEKLNISLLLIQKILSVIEKTNTNELSSADIALHLDITIRSSNRILNELESKGVAELIYKKHEKLRGRPKKFYKINFHQGES</sequence>
<proteinExistence type="predicted"/>
<evidence type="ECO:0000313" key="2">
    <source>
        <dbReference type="Proteomes" id="UP000596049"/>
    </source>
</evidence>
<evidence type="ECO:0000313" key="1">
    <source>
        <dbReference type="EMBL" id="QQP14074.1"/>
    </source>
</evidence>
<name>A0ABX7B0X1_9BACI</name>